<proteinExistence type="predicted"/>
<gene>
    <name evidence="1" type="ORF">CLV59_104412</name>
</gene>
<dbReference type="InterPro" id="IPR034660">
    <property type="entry name" value="DinB/YfiT-like"/>
</dbReference>
<evidence type="ECO:0000313" key="2">
    <source>
        <dbReference type="Proteomes" id="UP000249819"/>
    </source>
</evidence>
<accession>A0A327VYT2</accession>
<keyword evidence="2" id="KW-1185">Reference proteome</keyword>
<dbReference type="SUPFAM" id="SSF109854">
    <property type="entry name" value="DinB/YfiT-like putative metalloenzymes"/>
    <property type="match status" value="1"/>
</dbReference>
<evidence type="ECO:0000313" key="1">
    <source>
        <dbReference type="EMBL" id="RAJ82187.1"/>
    </source>
</evidence>
<dbReference type="Gene3D" id="1.20.120.450">
    <property type="entry name" value="dinb family like domain"/>
    <property type="match status" value="1"/>
</dbReference>
<dbReference type="Proteomes" id="UP000249819">
    <property type="component" value="Unassembled WGS sequence"/>
</dbReference>
<comment type="caution">
    <text evidence="1">The sequence shown here is derived from an EMBL/GenBank/DDBJ whole genome shotgun (WGS) entry which is preliminary data.</text>
</comment>
<protein>
    <submittedName>
        <fullName evidence="1">DinB family protein</fullName>
    </submittedName>
</protein>
<organism evidence="1 2">
    <name type="scientific">Chitinophaga dinghuensis</name>
    <dbReference type="NCBI Taxonomy" id="1539050"/>
    <lineage>
        <taxon>Bacteria</taxon>
        <taxon>Pseudomonadati</taxon>
        <taxon>Bacteroidota</taxon>
        <taxon>Chitinophagia</taxon>
        <taxon>Chitinophagales</taxon>
        <taxon>Chitinophagaceae</taxon>
        <taxon>Chitinophaga</taxon>
    </lineage>
</organism>
<dbReference type="AlphaFoldDB" id="A0A327VYT2"/>
<dbReference type="EMBL" id="QLMA01000004">
    <property type="protein sequence ID" value="RAJ82187.1"/>
    <property type="molecule type" value="Genomic_DNA"/>
</dbReference>
<dbReference type="OrthoDB" id="9798830at2"/>
<sequence length="158" mass="18624">MDMQKQIVKSLKDLLLQGNAHVTLTDAIKHLPADMRGVVPDNMPYSIWQLVEHIRITQWDILEFSRNPHYKEMNWPHDYWPKETAPRDEAHWKKSLDKIKEELHDFIALLEKPEAALFEPFAHGDGQHLFREAVLIADHTAYHTGEIVTLRRMLKCWP</sequence>
<reference evidence="1 2" key="1">
    <citation type="submission" date="2018-06" db="EMBL/GenBank/DDBJ databases">
        <title>Genomic Encyclopedia of Archaeal and Bacterial Type Strains, Phase II (KMG-II): from individual species to whole genera.</title>
        <authorList>
            <person name="Goeker M."/>
        </authorList>
    </citation>
    <scope>NUCLEOTIDE SEQUENCE [LARGE SCALE GENOMIC DNA]</scope>
    <source>
        <strain evidence="1 2">DSM 29821</strain>
    </source>
</reference>
<name>A0A327VYT2_9BACT</name>